<name>A0ABS5QDH0_9PROT</name>
<sequence length="83" mass="9029">MTEVETGIREVLQASARLSVPASSIGLDDDLFDRGLTSLSTVDLMLSLESKFNVEFPDEALKRQTFRSISSLRDVLVQIGAAA</sequence>
<dbReference type="InterPro" id="IPR009081">
    <property type="entry name" value="PP-bd_ACP"/>
</dbReference>
<accession>A0ABS5QDH0</accession>
<dbReference type="Pfam" id="PF00550">
    <property type="entry name" value="PP-binding"/>
    <property type="match status" value="1"/>
</dbReference>
<dbReference type="RefSeq" id="WP_213670385.1">
    <property type="nucleotide sequence ID" value="NZ_JAHCDA010000002.1"/>
</dbReference>
<keyword evidence="3" id="KW-1185">Reference proteome</keyword>
<dbReference type="Proteomes" id="UP000766336">
    <property type="component" value="Unassembled WGS sequence"/>
</dbReference>
<evidence type="ECO:0000259" key="1">
    <source>
        <dbReference type="PROSITE" id="PS50075"/>
    </source>
</evidence>
<reference evidence="2 3" key="1">
    <citation type="submission" date="2021-05" db="EMBL/GenBank/DDBJ databases">
        <title>Roseococcus sp. XZZS9, whole genome shotgun sequencing project.</title>
        <authorList>
            <person name="Zhao G."/>
            <person name="Shen L."/>
        </authorList>
    </citation>
    <scope>NUCLEOTIDE SEQUENCE [LARGE SCALE GENOMIC DNA]</scope>
    <source>
        <strain evidence="2 3">XZZS9</strain>
    </source>
</reference>
<dbReference type="Gene3D" id="1.10.1200.10">
    <property type="entry name" value="ACP-like"/>
    <property type="match status" value="1"/>
</dbReference>
<evidence type="ECO:0000313" key="3">
    <source>
        <dbReference type="Proteomes" id="UP000766336"/>
    </source>
</evidence>
<dbReference type="SUPFAM" id="SSF47336">
    <property type="entry name" value="ACP-like"/>
    <property type="match status" value="1"/>
</dbReference>
<dbReference type="EMBL" id="JAHCDA010000002">
    <property type="protein sequence ID" value="MBS7811729.1"/>
    <property type="molecule type" value="Genomic_DNA"/>
</dbReference>
<dbReference type="InterPro" id="IPR036736">
    <property type="entry name" value="ACP-like_sf"/>
</dbReference>
<protein>
    <submittedName>
        <fullName evidence="2">Acyl carrier protein</fullName>
    </submittedName>
</protein>
<evidence type="ECO:0000313" key="2">
    <source>
        <dbReference type="EMBL" id="MBS7811729.1"/>
    </source>
</evidence>
<dbReference type="PROSITE" id="PS50075">
    <property type="entry name" value="CARRIER"/>
    <property type="match status" value="1"/>
</dbReference>
<comment type="caution">
    <text evidence="2">The sequence shown here is derived from an EMBL/GenBank/DDBJ whole genome shotgun (WGS) entry which is preliminary data.</text>
</comment>
<feature type="domain" description="Carrier" evidence="1">
    <location>
        <begin position="2"/>
        <end position="80"/>
    </location>
</feature>
<gene>
    <name evidence="2" type="ORF">KHU32_12340</name>
</gene>
<dbReference type="NCBIfam" id="NF005480">
    <property type="entry name" value="PRK07081.1"/>
    <property type="match status" value="1"/>
</dbReference>
<organism evidence="2 3">
    <name type="scientific">Roseococcus pinisoli</name>
    <dbReference type="NCBI Taxonomy" id="2835040"/>
    <lineage>
        <taxon>Bacteria</taxon>
        <taxon>Pseudomonadati</taxon>
        <taxon>Pseudomonadota</taxon>
        <taxon>Alphaproteobacteria</taxon>
        <taxon>Acetobacterales</taxon>
        <taxon>Roseomonadaceae</taxon>
        <taxon>Roseococcus</taxon>
    </lineage>
</organism>
<proteinExistence type="predicted"/>